<feature type="compositionally biased region" description="Low complexity" evidence="1">
    <location>
        <begin position="87"/>
        <end position="98"/>
    </location>
</feature>
<dbReference type="Proteomes" id="UP001567538">
    <property type="component" value="Unassembled WGS sequence"/>
</dbReference>
<evidence type="ECO:0000313" key="2">
    <source>
        <dbReference type="EMBL" id="KAL1542323.1"/>
    </source>
</evidence>
<dbReference type="EMBL" id="JBEAFC010000009">
    <property type="protein sequence ID" value="KAL1542323.1"/>
    <property type="molecule type" value="Genomic_DNA"/>
</dbReference>
<dbReference type="PANTHER" id="PTHR37725">
    <property type="match status" value="1"/>
</dbReference>
<sequence>MEPSNNGASSSFHPAFDFSSNREETKTSHFIRLSSGKRVDPRLLGMLEMFGEIYVERREFFDRIFKGDHEEVFKKIGRALKMKRSKSGSMKRSMSMKSTRQREISVEEINGVNEFRAERFRIRTPIVIVEGGEQGDQAQASGESKT</sequence>
<dbReference type="AlphaFoldDB" id="A0ABD1GDX4"/>
<dbReference type="PANTHER" id="PTHR37725:SF1">
    <property type="match status" value="1"/>
</dbReference>
<proteinExistence type="predicted"/>
<name>A0ABD1GDX4_SALDI</name>
<accession>A0ABD1GDX4</accession>
<protein>
    <submittedName>
        <fullName evidence="2">Uncharacterized protein</fullName>
    </submittedName>
</protein>
<keyword evidence="3" id="KW-1185">Reference proteome</keyword>
<evidence type="ECO:0000313" key="3">
    <source>
        <dbReference type="Proteomes" id="UP001567538"/>
    </source>
</evidence>
<feature type="region of interest" description="Disordered" evidence="1">
    <location>
        <begin position="1"/>
        <end position="20"/>
    </location>
</feature>
<feature type="compositionally biased region" description="Polar residues" evidence="1">
    <location>
        <begin position="1"/>
        <end position="12"/>
    </location>
</feature>
<evidence type="ECO:0000256" key="1">
    <source>
        <dbReference type="SAM" id="MobiDB-lite"/>
    </source>
</evidence>
<reference evidence="2 3" key="1">
    <citation type="submission" date="2024-06" db="EMBL/GenBank/DDBJ databases">
        <title>A chromosome level genome sequence of Diviner's sage (Salvia divinorum).</title>
        <authorList>
            <person name="Ford S.A."/>
            <person name="Ro D.-K."/>
            <person name="Ness R.W."/>
            <person name="Phillips M.A."/>
        </authorList>
    </citation>
    <scope>NUCLEOTIDE SEQUENCE [LARGE SCALE GENOMIC DNA]</scope>
    <source>
        <strain evidence="2">SAF-2024a</strain>
        <tissue evidence="2">Leaf</tissue>
    </source>
</reference>
<organism evidence="2 3">
    <name type="scientific">Salvia divinorum</name>
    <name type="common">Maria pastora</name>
    <name type="synonym">Diviner's sage</name>
    <dbReference type="NCBI Taxonomy" id="28513"/>
    <lineage>
        <taxon>Eukaryota</taxon>
        <taxon>Viridiplantae</taxon>
        <taxon>Streptophyta</taxon>
        <taxon>Embryophyta</taxon>
        <taxon>Tracheophyta</taxon>
        <taxon>Spermatophyta</taxon>
        <taxon>Magnoliopsida</taxon>
        <taxon>eudicotyledons</taxon>
        <taxon>Gunneridae</taxon>
        <taxon>Pentapetalae</taxon>
        <taxon>asterids</taxon>
        <taxon>lamiids</taxon>
        <taxon>Lamiales</taxon>
        <taxon>Lamiaceae</taxon>
        <taxon>Nepetoideae</taxon>
        <taxon>Mentheae</taxon>
        <taxon>Salviinae</taxon>
        <taxon>Salvia</taxon>
        <taxon>Salvia subgen. Calosphace</taxon>
    </lineage>
</organism>
<gene>
    <name evidence="2" type="ORF">AAHA92_26435</name>
</gene>
<comment type="caution">
    <text evidence="2">The sequence shown here is derived from an EMBL/GenBank/DDBJ whole genome shotgun (WGS) entry which is preliminary data.</text>
</comment>
<feature type="region of interest" description="Disordered" evidence="1">
    <location>
        <begin position="83"/>
        <end position="103"/>
    </location>
</feature>